<dbReference type="PANTHER" id="PTHR11647">
    <property type="entry name" value="HYDRANTOINASE/DIHYDROPYRIMIDINASE FAMILY MEMBER"/>
    <property type="match status" value="1"/>
</dbReference>
<dbReference type="InterPro" id="IPR032466">
    <property type="entry name" value="Metal_Hydrolase"/>
</dbReference>
<comment type="similarity">
    <text evidence="2">Belongs to the metallo-dependent hydrolases superfamily. Hydantoinase/dihydropyrimidinase family.</text>
</comment>
<evidence type="ECO:0000256" key="5">
    <source>
        <dbReference type="PIRSR" id="PIRSR611778-50"/>
    </source>
</evidence>
<feature type="modified residue" description="N6-carboxylysine" evidence="5">
    <location>
        <position position="148"/>
    </location>
</feature>
<evidence type="ECO:0000259" key="6">
    <source>
        <dbReference type="Pfam" id="PF01979"/>
    </source>
</evidence>
<feature type="domain" description="Amidohydrolase-related" evidence="6">
    <location>
        <begin position="48"/>
        <end position="432"/>
    </location>
</feature>
<keyword evidence="3" id="KW-0479">Metal-binding</keyword>
<dbReference type="Proteomes" id="UP000358366">
    <property type="component" value="Unassembled WGS sequence"/>
</dbReference>
<dbReference type="AlphaFoldDB" id="A0A564UD32"/>
<keyword evidence="4 7" id="KW-0378">Hydrolase</keyword>
<comment type="cofactor">
    <cofactor evidence="1">
        <name>Zn(2+)</name>
        <dbReference type="ChEBI" id="CHEBI:29105"/>
    </cofactor>
</comment>
<proteinExistence type="inferred from homology"/>
<dbReference type="Gene3D" id="2.30.40.10">
    <property type="entry name" value="Urease, subunit C, domain 1"/>
    <property type="match status" value="1"/>
</dbReference>
<evidence type="ECO:0000256" key="1">
    <source>
        <dbReference type="ARBA" id="ARBA00001947"/>
    </source>
</evidence>
<dbReference type="EMBL" id="CABHNI010000047">
    <property type="protein sequence ID" value="VUX17339.1"/>
    <property type="molecule type" value="Genomic_DNA"/>
</dbReference>
<gene>
    <name evidence="7" type="ORF">DFSSTS7063_02425</name>
</gene>
<comment type="PTM">
    <text evidence="5">Carbamylation allows a single lysine to coordinate two divalent metal cations.</text>
</comment>
<dbReference type="SUPFAM" id="SSF51338">
    <property type="entry name" value="Composite domain of metallo-dependent hydrolases"/>
    <property type="match status" value="1"/>
</dbReference>
<dbReference type="FunFam" id="3.20.20.140:FF:000174">
    <property type="entry name" value="Dihydropyrimidinase-related protein 2"/>
    <property type="match status" value="1"/>
</dbReference>
<evidence type="ECO:0000256" key="3">
    <source>
        <dbReference type="ARBA" id="ARBA00022723"/>
    </source>
</evidence>
<dbReference type="SUPFAM" id="SSF51556">
    <property type="entry name" value="Metallo-dependent hydrolases"/>
    <property type="match status" value="1"/>
</dbReference>
<dbReference type="PANTHER" id="PTHR11647:SF1">
    <property type="entry name" value="COLLAPSIN RESPONSE MEDIATOR PROTEIN"/>
    <property type="match status" value="1"/>
</dbReference>
<dbReference type="InterPro" id="IPR011059">
    <property type="entry name" value="Metal-dep_hydrolase_composite"/>
</dbReference>
<evidence type="ECO:0000256" key="2">
    <source>
        <dbReference type="ARBA" id="ARBA00008829"/>
    </source>
</evidence>
<dbReference type="GO" id="GO:0005829">
    <property type="term" value="C:cytosol"/>
    <property type="evidence" value="ECO:0007669"/>
    <property type="project" value="TreeGrafter"/>
</dbReference>
<evidence type="ECO:0000256" key="4">
    <source>
        <dbReference type="ARBA" id="ARBA00022801"/>
    </source>
</evidence>
<dbReference type="InterPro" id="IPR011778">
    <property type="entry name" value="Hydantoinase/dihydroPyrase"/>
</dbReference>
<dbReference type="GO" id="GO:0046872">
    <property type="term" value="F:metal ion binding"/>
    <property type="evidence" value="ECO:0007669"/>
    <property type="project" value="UniProtKB-KW"/>
</dbReference>
<sequence>MLIKNAVLINEKEKRKCSVRIADGKIKEIATQLEAEKEEHVIDASGYYLLPGGIDVHTHIEMPCGNLVSSDDYDAGTKAAVWGGTTTVMDFAEYDKGEKLQDGLDRWMTKSEGKSYCDYSFHMTVSGWDETTEEQIHKIKSQGITSFKAYTAYQDDIGVNDKELFRILKCMKKIGGLLCVHCENGPVLECLQADLKHVNPGRIRNHPESRPNLVEKEAVSRVIDLAAIVDVPVYIVHVSTKEAVEVIRKAKAKGQKVYAETCPQYLLLDEEAYNLPGFESAKYVLSPPLRKKEDQKALWEALKDGTIDVVSTDHCSFNYHGQKDYGKEDFTQIPNGIPGIENRMKLMLTYGIRHGISLEKIVKVCSAAPAKIFGLYPKKGVLKIGSDADMILIKQEKAHSVTWAELHQRVDYTPYEGMEEEWEIPYVFVHGTCVVDHETWSGKKHLGRFQKCI</sequence>
<reference evidence="7 8" key="1">
    <citation type="submission" date="2019-07" db="EMBL/GenBank/DDBJ databases">
        <authorList>
            <person name="Hibberd C M."/>
            <person name="Gehrig L. J."/>
            <person name="Chang H.-W."/>
            <person name="Venkatesh S."/>
        </authorList>
    </citation>
    <scope>NUCLEOTIDE SEQUENCE [LARGE SCALE GENOMIC DNA]</scope>
    <source>
        <strain evidence="7">Dorea_formicigenerans_SSTS_Bg7063</strain>
    </source>
</reference>
<dbReference type="InterPro" id="IPR006680">
    <property type="entry name" value="Amidohydro-rel"/>
</dbReference>
<name>A0A564UD32_9FIRM</name>
<accession>A0A564UD32</accession>
<dbReference type="GO" id="GO:0016812">
    <property type="term" value="F:hydrolase activity, acting on carbon-nitrogen (but not peptide) bonds, in cyclic amides"/>
    <property type="evidence" value="ECO:0007669"/>
    <property type="project" value="TreeGrafter"/>
</dbReference>
<dbReference type="RefSeq" id="WP_144125462.1">
    <property type="nucleotide sequence ID" value="NZ_CABHNI010000047.1"/>
</dbReference>
<protein>
    <submittedName>
        <fullName evidence="7">D-hydantoinase</fullName>
        <ecNumber evidence="7">3.5.2.-</ecNumber>
    </submittedName>
</protein>
<evidence type="ECO:0000313" key="8">
    <source>
        <dbReference type="Proteomes" id="UP000358366"/>
    </source>
</evidence>
<dbReference type="InterPro" id="IPR050378">
    <property type="entry name" value="Metallo-dep_Hydrolases_sf"/>
</dbReference>
<dbReference type="EC" id="3.5.2.-" evidence="7"/>
<organism evidence="7 8">
    <name type="scientific">Dorea formicigenerans</name>
    <dbReference type="NCBI Taxonomy" id="39486"/>
    <lineage>
        <taxon>Bacteria</taxon>
        <taxon>Bacillati</taxon>
        <taxon>Bacillota</taxon>
        <taxon>Clostridia</taxon>
        <taxon>Lachnospirales</taxon>
        <taxon>Lachnospiraceae</taxon>
        <taxon>Dorea</taxon>
    </lineage>
</organism>
<dbReference type="Gene3D" id="3.20.20.140">
    <property type="entry name" value="Metal-dependent hydrolases"/>
    <property type="match status" value="1"/>
</dbReference>
<evidence type="ECO:0000313" key="7">
    <source>
        <dbReference type="EMBL" id="VUX17339.1"/>
    </source>
</evidence>
<dbReference type="NCBIfam" id="TIGR02033">
    <property type="entry name" value="D-hydantoinase"/>
    <property type="match status" value="1"/>
</dbReference>
<dbReference type="Pfam" id="PF01979">
    <property type="entry name" value="Amidohydro_1"/>
    <property type="match status" value="1"/>
</dbReference>
<dbReference type="CDD" id="cd01314">
    <property type="entry name" value="D-HYD"/>
    <property type="match status" value="1"/>
</dbReference>